<organism evidence="5 6">
    <name type="scientific">Prauserella rugosa</name>
    <dbReference type="NCBI Taxonomy" id="43354"/>
    <lineage>
        <taxon>Bacteria</taxon>
        <taxon>Bacillati</taxon>
        <taxon>Actinomycetota</taxon>
        <taxon>Actinomycetes</taxon>
        <taxon>Pseudonocardiales</taxon>
        <taxon>Pseudonocardiaceae</taxon>
        <taxon>Prauserella</taxon>
    </lineage>
</organism>
<name>A0A660CGV1_9PSEU</name>
<dbReference type="CDD" id="cd00090">
    <property type="entry name" value="HTH_ARSR"/>
    <property type="match status" value="1"/>
</dbReference>
<dbReference type="OrthoDB" id="3808065at2"/>
<dbReference type="Gene3D" id="1.10.10.10">
    <property type="entry name" value="Winged helix-like DNA-binding domain superfamily/Winged helix DNA-binding domain"/>
    <property type="match status" value="1"/>
</dbReference>
<feature type="domain" description="HTH arsR-type" evidence="4">
    <location>
        <begin position="148"/>
        <end position="223"/>
    </location>
</feature>
<keyword evidence="1" id="KW-0805">Transcription regulation</keyword>
<sequence length="227" mass="24673">MAQRVFARRPAPPWVRELARGDRRALADLAAALHGAYELLVRPQWPHVREDVVAERARRQRMLAWGGVGEALTSLPGVVGWDGEVLRVRYAVDKTLHLGGRGITFVPSHFCWPNPISFIDPELPPTLVYPAESSATPATGQTVEVDPRRLESLLGPNRAACLLALRRQYSTSGLAERVGISVGSASKQTATLRESGLVVSERQGNTVLHRISALGEAVVAGRLAPEQ</sequence>
<gene>
    <name evidence="5" type="ORF">JD82_02744</name>
</gene>
<dbReference type="GO" id="GO:0003700">
    <property type="term" value="F:DNA-binding transcription factor activity"/>
    <property type="evidence" value="ECO:0007669"/>
    <property type="project" value="InterPro"/>
</dbReference>
<evidence type="ECO:0000256" key="2">
    <source>
        <dbReference type="ARBA" id="ARBA00023125"/>
    </source>
</evidence>
<dbReference type="PANTHER" id="PTHR43132">
    <property type="entry name" value="ARSENICAL RESISTANCE OPERON REPRESSOR ARSR-RELATED"/>
    <property type="match status" value="1"/>
</dbReference>
<dbReference type="AlphaFoldDB" id="A0A660CGV1"/>
<keyword evidence="3" id="KW-0804">Transcription</keyword>
<dbReference type="SUPFAM" id="SSF46785">
    <property type="entry name" value="Winged helix' DNA-binding domain"/>
    <property type="match status" value="1"/>
</dbReference>
<evidence type="ECO:0000256" key="3">
    <source>
        <dbReference type="ARBA" id="ARBA00023163"/>
    </source>
</evidence>
<evidence type="ECO:0000256" key="1">
    <source>
        <dbReference type="ARBA" id="ARBA00023015"/>
    </source>
</evidence>
<dbReference type="InterPro" id="IPR051011">
    <property type="entry name" value="Metal_resp_trans_reg"/>
</dbReference>
<dbReference type="InterPro" id="IPR011991">
    <property type="entry name" value="ArsR-like_HTH"/>
</dbReference>
<keyword evidence="6" id="KW-1185">Reference proteome</keyword>
<comment type="caution">
    <text evidence="5">The sequence shown here is derived from an EMBL/GenBank/DDBJ whole genome shotgun (WGS) entry which is preliminary data.</text>
</comment>
<dbReference type="EMBL" id="VLJV01000001">
    <property type="protein sequence ID" value="TWH20893.1"/>
    <property type="molecule type" value="Genomic_DNA"/>
</dbReference>
<dbReference type="PANTHER" id="PTHR43132:SF8">
    <property type="entry name" value="HTH-TYPE TRANSCRIPTIONAL REGULATOR KMTR"/>
    <property type="match status" value="1"/>
</dbReference>
<accession>A0A660CGV1</accession>
<evidence type="ECO:0000259" key="4">
    <source>
        <dbReference type="SMART" id="SM00418"/>
    </source>
</evidence>
<reference evidence="5 6" key="1">
    <citation type="submission" date="2019-07" db="EMBL/GenBank/DDBJ databases">
        <title>R&amp;d 2014.</title>
        <authorList>
            <person name="Klenk H.-P."/>
        </authorList>
    </citation>
    <scope>NUCLEOTIDE SEQUENCE [LARGE SCALE GENOMIC DNA]</scope>
    <source>
        <strain evidence="5 6">DSM 43194</strain>
    </source>
</reference>
<evidence type="ECO:0000313" key="5">
    <source>
        <dbReference type="EMBL" id="TWH20893.1"/>
    </source>
</evidence>
<dbReference type="InterPro" id="IPR045981">
    <property type="entry name" value="DUF5937"/>
</dbReference>
<protein>
    <recommendedName>
        <fullName evidence="4">HTH arsR-type domain-containing protein</fullName>
    </recommendedName>
</protein>
<keyword evidence="2" id="KW-0238">DNA-binding</keyword>
<dbReference type="Pfam" id="PF19361">
    <property type="entry name" value="DUF5937"/>
    <property type="match status" value="1"/>
</dbReference>
<dbReference type="InterPro" id="IPR036390">
    <property type="entry name" value="WH_DNA-bd_sf"/>
</dbReference>
<dbReference type="Proteomes" id="UP000317303">
    <property type="component" value="Unassembled WGS sequence"/>
</dbReference>
<dbReference type="InterPro" id="IPR036388">
    <property type="entry name" value="WH-like_DNA-bd_sf"/>
</dbReference>
<dbReference type="InterPro" id="IPR001845">
    <property type="entry name" value="HTH_ArsR_DNA-bd_dom"/>
</dbReference>
<dbReference type="GO" id="GO:0003677">
    <property type="term" value="F:DNA binding"/>
    <property type="evidence" value="ECO:0007669"/>
    <property type="project" value="UniProtKB-KW"/>
</dbReference>
<dbReference type="SMART" id="SM00418">
    <property type="entry name" value="HTH_ARSR"/>
    <property type="match status" value="1"/>
</dbReference>
<dbReference type="RefSeq" id="WP_051757587.1">
    <property type="nucleotide sequence ID" value="NZ_JOIJ01000005.1"/>
</dbReference>
<evidence type="ECO:0000313" key="6">
    <source>
        <dbReference type="Proteomes" id="UP000317303"/>
    </source>
</evidence>
<proteinExistence type="predicted"/>